<name>A0A9Q1F409_SYNKA</name>
<dbReference type="EMBL" id="JAINUF010000009">
    <property type="protein sequence ID" value="KAJ8350551.1"/>
    <property type="molecule type" value="Genomic_DNA"/>
</dbReference>
<gene>
    <name evidence="1" type="ORF">SKAU_G00256810</name>
</gene>
<keyword evidence="2" id="KW-1185">Reference proteome</keyword>
<evidence type="ECO:0000313" key="2">
    <source>
        <dbReference type="Proteomes" id="UP001152622"/>
    </source>
</evidence>
<protein>
    <submittedName>
        <fullName evidence="1">Uncharacterized protein</fullName>
    </submittedName>
</protein>
<dbReference type="AlphaFoldDB" id="A0A9Q1F409"/>
<organism evidence="1 2">
    <name type="scientific">Synaphobranchus kaupii</name>
    <name type="common">Kaup's arrowtooth eel</name>
    <dbReference type="NCBI Taxonomy" id="118154"/>
    <lineage>
        <taxon>Eukaryota</taxon>
        <taxon>Metazoa</taxon>
        <taxon>Chordata</taxon>
        <taxon>Craniata</taxon>
        <taxon>Vertebrata</taxon>
        <taxon>Euteleostomi</taxon>
        <taxon>Actinopterygii</taxon>
        <taxon>Neopterygii</taxon>
        <taxon>Teleostei</taxon>
        <taxon>Anguilliformes</taxon>
        <taxon>Synaphobranchidae</taxon>
        <taxon>Synaphobranchus</taxon>
    </lineage>
</organism>
<proteinExistence type="predicted"/>
<sequence>MALGLIHMGLRAIIAIFMVQLTVSTVSSRLLSSLPSTVTSAKWCAGTTLLAPELSAFNRDIGKVVRWDYASGAAFTLLSYTFYMLYKILSSLLGQNCAW</sequence>
<evidence type="ECO:0000313" key="1">
    <source>
        <dbReference type="EMBL" id="KAJ8350551.1"/>
    </source>
</evidence>
<reference evidence="1" key="1">
    <citation type="journal article" date="2023" name="Science">
        <title>Genome structures resolve the early diversification of teleost fishes.</title>
        <authorList>
            <person name="Parey E."/>
            <person name="Louis A."/>
            <person name="Montfort J."/>
            <person name="Bouchez O."/>
            <person name="Roques C."/>
            <person name="Iampietro C."/>
            <person name="Lluch J."/>
            <person name="Castinel A."/>
            <person name="Donnadieu C."/>
            <person name="Desvignes T."/>
            <person name="Floi Bucao C."/>
            <person name="Jouanno E."/>
            <person name="Wen M."/>
            <person name="Mejri S."/>
            <person name="Dirks R."/>
            <person name="Jansen H."/>
            <person name="Henkel C."/>
            <person name="Chen W.J."/>
            <person name="Zahm M."/>
            <person name="Cabau C."/>
            <person name="Klopp C."/>
            <person name="Thompson A.W."/>
            <person name="Robinson-Rechavi M."/>
            <person name="Braasch I."/>
            <person name="Lecointre G."/>
            <person name="Bobe J."/>
            <person name="Postlethwait J.H."/>
            <person name="Berthelot C."/>
            <person name="Roest Crollius H."/>
            <person name="Guiguen Y."/>
        </authorList>
    </citation>
    <scope>NUCLEOTIDE SEQUENCE</scope>
    <source>
        <strain evidence="1">WJC10195</strain>
    </source>
</reference>
<dbReference type="Proteomes" id="UP001152622">
    <property type="component" value="Chromosome 9"/>
</dbReference>
<comment type="caution">
    <text evidence="1">The sequence shown here is derived from an EMBL/GenBank/DDBJ whole genome shotgun (WGS) entry which is preliminary data.</text>
</comment>
<accession>A0A9Q1F409</accession>